<feature type="region of interest" description="Disordered" evidence="1">
    <location>
        <begin position="258"/>
        <end position="301"/>
    </location>
</feature>
<proteinExistence type="predicted"/>
<protein>
    <submittedName>
        <fullName evidence="3">snRNA-activating protein complex subunit 2</fullName>
    </submittedName>
</protein>
<dbReference type="Pfam" id="PF11035">
    <property type="entry name" value="SNAPC2"/>
    <property type="match status" value="1"/>
</dbReference>
<sequence length="326" mass="35004">MKPPQRRRKAPARYLGVVTGPVAWSIREKRQLLRLLQERRGQPEPSAAELAQGLPGRSEDQIRHFLRQLKGRVTREAIQRLHPGDPHEQLQPPAPIEVWTQLAEKVTGPLEEALTAAFSQVFTIAATEPLSLLYSQPSKPTKAHGKMPLLHTAKGQEVSDSEAPAPNTPGAPVVPAPETPAEPPAGPSSEGDFTVDFEKIYKYLASLSRSGPGPELSAAESSVVLDLLLSLPENLTQLPCTALAKHMTEAYLHLTAPQPSAAEGSLGPGTEDGGTGSREHKEPTPASPQAPENTETSEPRSVWQAAGVCPLNPFLVPLELLGQVAR</sequence>
<dbReference type="OrthoDB" id="5990578at2759"/>
<dbReference type="GO" id="GO:0009301">
    <property type="term" value="P:snRNA transcription"/>
    <property type="evidence" value="ECO:0007669"/>
    <property type="project" value="InterPro"/>
</dbReference>
<evidence type="ECO:0000313" key="2">
    <source>
        <dbReference type="Proteomes" id="UP000694850"/>
    </source>
</evidence>
<organism evidence="2 3">
    <name type="scientific">Orycteropus afer afer</name>
    <dbReference type="NCBI Taxonomy" id="1230840"/>
    <lineage>
        <taxon>Eukaryota</taxon>
        <taxon>Metazoa</taxon>
        <taxon>Chordata</taxon>
        <taxon>Craniata</taxon>
        <taxon>Vertebrata</taxon>
        <taxon>Euteleostomi</taxon>
        <taxon>Mammalia</taxon>
        <taxon>Eutheria</taxon>
        <taxon>Afrotheria</taxon>
        <taxon>Tubulidentata</taxon>
        <taxon>Orycteropodidae</taxon>
        <taxon>Orycteropus</taxon>
    </lineage>
</organism>
<keyword evidence="2" id="KW-1185">Reference proteome</keyword>
<dbReference type="CTD" id="6618"/>
<evidence type="ECO:0000313" key="3">
    <source>
        <dbReference type="RefSeq" id="XP_007951872.1"/>
    </source>
</evidence>
<dbReference type="PANTHER" id="PTHR15132">
    <property type="entry name" value="SNRNA-ACTIVATING PROTEIN COMPLEX SUBUNIT 2"/>
    <property type="match status" value="1"/>
</dbReference>
<accession>A0A8B7AWA7</accession>
<dbReference type="RefSeq" id="XP_007951872.1">
    <property type="nucleotide sequence ID" value="XM_007953681.1"/>
</dbReference>
<dbReference type="InterPro" id="IPR021281">
    <property type="entry name" value="SNAPC2"/>
</dbReference>
<dbReference type="PANTHER" id="PTHR15132:SF1">
    <property type="entry name" value="SNRNA-ACTIVATING PROTEIN COMPLEX SUBUNIT 2"/>
    <property type="match status" value="1"/>
</dbReference>
<feature type="region of interest" description="Disordered" evidence="1">
    <location>
        <begin position="155"/>
        <end position="192"/>
    </location>
</feature>
<dbReference type="AlphaFoldDB" id="A0A8B7AWA7"/>
<dbReference type="GO" id="GO:0016251">
    <property type="term" value="F:RNA polymerase II general transcription initiation factor activity"/>
    <property type="evidence" value="ECO:0007669"/>
    <property type="project" value="InterPro"/>
</dbReference>
<gene>
    <name evidence="3" type="primary">SNAPC2</name>
</gene>
<name>A0A8B7AWA7_ORYAF</name>
<dbReference type="GeneID" id="103207985"/>
<reference evidence="3" key="1">
    <citation type="submission" date="2025-08" db="UniProtKB">
        <authorList>
            <consortium name="RefSeq"/>
        </authorList>
    </citation>
    <scope>IDENTIFICATION</scope>
</reference>
<feature type="compositionally biased region" description="Gly residues" evidence="1">
    <location>
        <begin position="266"/>
        <end position="276"/>
    </location>
</feature>
<feature type="compositionally biased region" description="Pro residues" evidence="1">
    <location>
        <begin position="166"/>
        <end position="186"/>
    </location>
</feature>
<dbReference type="GO" id="GO:0016604">
    <property type="term" value="C:nuclear body"/>
    <property type="evidence" value="ECO:0007669"/>
    <property type="project" value="TreeGrafter"/>
</dbReference>
<dbReference type="Proteomes" id="UP000694850">
    <property type="component" value="Unplaced"/>
</dbReference>
<evidence type="ECO:0000256" key="1">
    <source>
        <dbReference type="SAM" id="MobiDB-lite"/>
    </source>
</evidence>